<evidence type="ECO:0000256" key="3">
    <source>
        <dbReference type="ARBA" id="ARBA00022475"/>
    </source>
</evidence>
<keyword evidence="10" id="KW-1185">Reference proteome</keyword>
<proteinExistence type="inferred from homology"/>
<evidence type="ECO:0000256" key="8">
    <source>
        <dbReference type="SAM" id="Phobius"/>
    </source>
</evidence>
<evidence type="ECO:0000256" key="5">
    <source>
        <dbReference type="ARBA" id="ARBA00022833"/>
    </source>
</evidence>
<comment type="subcellular location">
    <subcellularLocation>
        <location evidence="1">Cell membrane</location>
        <topology evidence="1">Multi-pass membrane protein</topology>
    </subcellularLocation>
</comment>
<keyword evidence="5" id="KW-0862">Zinc</keyword>
<dbReference type="EMBL" id="FQZO01000001">
    <property type="protein sequence ID" value="SHI44844.1"/>
    <property type="molecule type" value="Genomic_DNA"/>
</dbReference>
<gene>
    <name evidence="9" type="ORF">SAMN05444401_0661</name>
</gene>
<reference evidence="9 10" key="1">
    <citation type="submission" date="2016-11" db="EMBL/GenBank/DDBJ databases">
        <authorList>
            <person name="Jaros S."/>
            <person name="Januszkiewicz K."/>
            <person name="Wedrychowicz H."/>
        </authorList>
    </citation>
    <scope>NUCLEOTIDE SEQUENCE [LARGE SCALE GENOMIC DNA]</scope>
    <source>
        <strain evidence="9 10">DSM 21864</strain>
    </source>
</reference>
<evidence type="ECO:0000256" key="2">
    <source>
        <dbReference type="ARBA" id="ARBA00006939"/>
    </source>
</evidence>
<evidence type="ECO:0000256" key="1">
    <source>
        <dbReference type="ARBA" id="ARBA00004651"/>
    </source>
</evidence>
<dbReference type="Proteomes" id="UP000184080">
    <property type="component" value="Unassembled WGS sequence"/>
</dbReference>
<sequence>MFKYFSIIILAMSISLIGTMIGASIGVIVRNPSKKLLGTIMGFAGGLMLAVVVFELIPEAINKTNILFTVIFYSIGIGIVMLIEKITEKKSMETGNYMKVAIITSLGLMLHNLPEGIIMGCGFLVEQNLGVQMSIIIALHDIPEGIAVTAPLMASNVKVGKIIIYAFLTALPTALGAALGVMTGKISDFYLGLSLALASGIMMYVVFGELIPESNKLWSGILNTLSVIIGLTLGFIMINLI</sequence>
<evidence type="ECO:0000256" key="4">
    <source>
        <dbReference type="ARBA" id="ARBA00022692"/>
    </source>
</evidence>
<dbReference type="RefSeq" id="WP_073003777.1">
    <property type="nucleotide sequence ID" value="NZ_FQZO01000001.1"/>
</dbReference>
<keyword evidence="7 8" id="KW-0472">Membrane</keyword>
<dbReference type="GO" id="GO:0005886">
    <property type="term" value="C:plasma membrane"/>
    <property type="evidence" value="ECO:0007669"/>
    <property type="project" value="UniProtKB-SubCell"/>
</dbReference>
<feature type="transmembrane region" description="Helical" evidence="8">
    <location>
        <begin position="6"/>
        <end position="29"/>
    </location>
</feature>
<comment type="similarity">
    <text evidence="2">Belongs to the ZIP transporter (TC 2.A.5) family.</text>
</comment>
<keyword evidence="3" id="KW-1003">Cell membrane</keyword>
<dbReference type="GO" id="GO:0005385">
    <property type="term" value="F:zinc ion transmembrane transporter activity"/>
    <property type="evidence" value="ECO:0007669"/>
    <property type="project" value="TreeGrafter"/>
</dbReference>
<dbReference type="PANTHER" id="PTHR11040:SF211">
    <property type="entry name" value="ZINC TRANSPORTER ZIP11"/>
    <property type="match status" value="1"/>
</dbReference>
<evidence type="ECO:0000256" key="7">
    <source>
        <dbReference type="ARBA" id="ARBA00023136"/>
    </source>
</evidence>
<evidence type="ECO:0000313" key="9">
    <source>
        <dbReference type="EMBL" id="SHI44844.1"/>
    </source>
</evidence>
<accession>A0A1M6B7W5</accession>
<evidence type="ECO:0000256" key="6">
    <source>
        <dbReference type="ARBA" id="ARBA00022989"/>
    </source>
</evidence>
<dbReference type="AlphaFoldDB" id="A0A1M6B7W5"/>
<protein>
    <submittedName>
        <fullName evidence="9">Zinc transporter, ZIP family</fullName>
    </submittedName>
</protein>
<feature type="transmembrane region" description="Helical" evidence="8">
    <location>
        <begin position="162"/>
        <end position="182"/>
    </location>
</feature>
<dbReference type="InterPro" id="IPR003689">
    <property type="entry name" value="ZIP"/>
</dbReference>
<dbReference type="OrthoDB" id="9787346at2"/>
<dbReference type="PANTHER" id="PTHR11040">
    <property type="entry name" value="ZINC/IRON TRANSPORTER"/>
    <property type="match status" value="1"/>
</dbReference>
<organism evidence="9 10">
    <name type="scientific">Clostridium amylolyticum</name>
    <dbReference type="NCBI Taxonomy" id="1121298"/>
    <lineage>
        <taxon>Bacteria</taxon>
        <taxon>Bacillati</taxon>
        <taxon>Bacillota</taxon>
        <taxon>Clostridia</taxon>
        <taxon>Eubacteriales</taxon>
        <taxon>Clostridiaceae</taxon>
        <taxon>Clostridium</taxon>
    </lineage>
</organism>
<evidence type="ECO:0000313" key="10">
    <source>
        <dbReference type="Proteomes" id="UP000184080"/>
    </source>
</evidence>
<feature type="transmembrane region" description="Helical" evidence="8">
    <location>
        <begin position="36"/>
        <end position="54"/>
    </location>
</feature>
<dbReference type="Pfam" id="PF02535">
    <property type="entry name" value="Zip"/>
    <property type="match status" value="1"/>
</dbReference>
<feature type="transmembrane region" description="Helical" evidence="8">
    <location>
        <begin position="189"/>
        <end position="211"/>
    </location>
</feature>
<name>A0A1M6B7W5_9CLOT</name>
<keyword evidence="6 8" id="KW-1133">Transmembrane helix</keyword>
<keyword evidence="4 8" id="KW-0812">Transmembrane</keyword>
<feature type="transmembrane region" description="Helical" evidence="8">
    <location>
        <begin position="66"/>
        <end position="84"/>
    </location>
</feature>
<dbReference type="STRING" id="1121298.SAMN05444401_0661"/>
<feature type="transmembrane region" description="Helical" evidence="8">
    <location>
        <begin position="217"/>
        <end position="240"/>
    </location>
</feature>